<sequence>MEFRRLVTVALLLTLVMSIDSAPADQTETGRVSLREDDRFPCNSDQCACLPREGSSTSYQCQSTSASTADCVNNNCITESEW</sequence>
<accession>A0A142C1I5</accession>
<dbReference type="EMBL" id="KU563938">
    <property type="protein sequence ID" value="AMP44686.1"/>
    <property type="molecule type" value="mRNA"/>
</dbReference>
<feature type="chain" id="PRO_5007493186" evidence="1">
    <location>
        <begin position="22"/>
        <end position="82"/>
    </location>
</feature>
<proteinExistence type="evidence at transcript level"/>
<organism evidence="2">
    <name type="scientific">Conus betulinus</name>
    <name type="common">Beech cone</name>
    <dbReference type="NCBI Taxonomy" id="89764"/>
    <lineage>
        <taxon>Eukaryota</taxon>
        <taxon>Metazoa</taxon>
        <taxon>Spiralia</taxon>
        <taxon>Lophotrochozoa</taxon>
        <taxon>Mollusca</taxon>
        <taxon>Gastropoda</taxon>
        <taxon>Caenogastropoda</taxon>
        <taxon>Neogastropoda</taxon>
        <taxon>Conoidea</taxon>
        <taxon>Conidae</taxon>
        <taxon>Conus</taxon>
        <taxon>Dendroconus</taxon>
    </lineage>
</organism>
<reference evidence="2" key="1">
    <citation type="submission" date="2015-12" db="EMBL/GenBank/DDBJ databases">
        <title>High throughput identification of novel conotoxins from the Chinese tubular cone snail Conus betulinus by multitranscriptome sequencing.</title>
        <authorList>
            <person name="Ruan Z."/>
            <person name="Peng C."/>
            <person name="Shi Q."/>
            <person name="Yao G."/>
            <person name="Gao B.-M."/>
        </authorList>
    </citation>
    <scope>NUCLEOTIDE SEQUENCE</scope>
</reference>
<dbReference type="AlphaFoldDB" id="A0A142C1I5"/>
<evidence type="ECO:0000313" key="2">
    <source>
        <dbReference type="EMBL" id="AMP44686.1"/>
    </source>
</evidence>
<feature type="signal peptide" evidence="1">
    <location>
        <begin position="1"/>
        <end position="21"/>
    </location>
</feature>
<evidence type="ECO:0000256" key="1">
    <source>
        <dbReference type="SAM" id="SignalP"/>
    </source>
</evidence>
<protein>
    <submittedName>
        <fullName evidence="2">Conotoxin</fullName>
    </submittedName>
</protein>
<name>A0A142C1I5_CONBE</name>
<keyword evidence="1" id="KW-0732">Signal</keyword>